<protein>
    <submittedName>
        <fullName evidence="1">Putative polyphosphate/ATP-dependent NAD kinase</fullName>
    </submittedName>
</protein>
<dbReference type="PIRSF" id="PIRSF016907">
    <property type="entry name" value="Kin_ATP-NAD"/>
    <property type="match status" value="1"/>
</dbReference>
<dbReference type="OrthoDB" id="5511344at2"/>
<dbReference type="Pfam" id="PF01513">
    <property type="entry name" value="NAD_kinase"/>
    <property type="match status" value="1"/>
</dbReference>
<evidence type="ECO:0000313" key="1">
    <source>
        <dbReference type="EMBL" id="RMB12069.1"/>
    </source>
</evidence>
<dbReference type="GO" id="GO:0003951">
    <property type="term" value="F:NAD+ kinase activity"/>
    <property type="evidence" value="ECO:0007669"/>
    <property type="project" value="InterPro"/>
</dbReference>
<dbReference type="InterPro" id="IPR016064">
    <property type="entry name" value="NAD/diacylglycerol_kinase_sf"/>
</dbReference>
<dbReference type="InParanoid" id="A0A3M0CX47"/>
<comment type="caution">
    <text evidence="1">The sequence shown here is derived from an EMBL/GenBank/DDBJ whole genome shotgun (WGS) entry which is preliminary data.</text>
</comment>
<dbReference type="AlphaFoldDB" id="A0A3M0CX47"/>
<dbReference type="InterPro" id="IPR002504">
    <property type="entry name" value="NADK"/>
</dbReference>
<accession>A0A3M0CX47</accession>
<dbReference type="GO" id="GO:0005524">
    <property type="term" value="F:ATP binding"/>
    <property type="evidence" value="ECO:0007669"/>
    <property type="project" value="UniProtKB-ARBA"/>
</dbReference>
<dbReference type="InterPro" id="IPR011386">
    <property type="entry name" value="Put_ATP-NAD_kin"/>
</dbReference>
<dbReference type="PANTHER" id="PTHR40697">
    <property type="entry name" value="ACETOIN CATABOLISM PROTEIN X"/>
    <property type="match status" value="1"/>
</dbReference>
<dbReference type="SUPFAM" id="SSF111331">
    <property type="entry name" value="NAD kinase/diacylglycerol kinase-like"/>
    <property type="match status" value="1"/>
</dbReference>
<evidence type="ECO:0000313" key="2">
    <source>
        <dbReference type="Proteomes" id="UP000271227"/>
    </source>
</evidence>
<sequence>MPFRLGFLVNPIAGLGGAVGLKGSDGSLARRALSMGASPLAPGRACLALSKLYDKEECTGAGKISVVTCPGVMGADVAAAAGFAPVCVADPPGDPSSADDTRRVADALIRHGVDLILFAGGDGTARVLLDTVGDRVPVLGIPAGVKMHSAVFATTPAAAARAVVAYVDAERRGDLLRLSEVMDRPAGSAGGSPVLYGYMKVPYVPLLVQWAKASTRTGEDAMQAGAIRHICRLAADERMTLLGPGTTLHAVKRDLGFDGTLLGIDLVCRGRLIATDLGAGQILTGIGDMPARLVVSVIGGQGFLFGRGNQQFSPAVIRRVGIPNIVIMASMEKLLALPDRTLLCDTGDPSLDRDLSGFRPVLTGPGRTTMVRVAAT</sequence>
<reference evidence="1 2" key="1">
    <citation type="submission" date="2018-10" db="EMBL/GenBank/DDBJ databases">
        <title>Genomic Encyclopedia of Archaeal and Bacterial Type Strains, Phase II (KMG-II): from individual species to whole genera.</title>
        <authorList>
            <person name="Goeker M."/>
        </authorList>
    </citation>
    <scope>NUCLEOTIDE SEQUENCE [LARGE SCALE GENOMIC DNA]</scope>
    <source>
        <strain evidence="1 2">DSM 25217</strain>
    </source>
</reference>
<dbReference type="EMBL" id="REFR01000009">
    <property type="protein sequence ID" value="RMB12069.1"/>
    <property type="molecule type" value="Genomic_DNA"/>
</dbReference>
<name>A0A3M0CX47_9PROT</name>
<dbReference type="Pfam" id="PF20143">
    <property type="entry name" value="NAD_kinase_C"/>
    <property type="match status" value="1"/>
</dbReference>
<dbReference type="GO" id="GO:0006741">
    <property type="term" value="P:NADP+ biosynthetic process"/>
    <property type="evidence" value="ECO:0007669"/>
    <property type="project" value="InterPro"/>
</dbReference>
<keyword evidence="1" id="KW-0808">Transferase</keyword>
<keyword evidence="1" id="KW-0418">Kinase</keyword>
<proteinExistence type="predicted"/>
<dbReference type="InterPro" id="IPR017438">
    <property type="entry name" value="ATP-NAD_kinase_N"/>
</dbReference>
<dbReference type="Gene3D" id="3.40.50.10330">
    <property type="entry name" value="Probable inorganic polyphosphate/atp-NAD kinase, domain 1"/>
    <property type="match status" value="1"/>
</dbReference>
<dbReference type="GO" id="GO:0051287">
    <property type="term" value="F:NAD binding"/>
    <property type="evidence" value="ECO:0007669"/>
    <property type="project" value="UniProtKB-ARBA"/>
</dbReference>
<keyword evidence="2" id="KW-1185">Reference proteome</keyword>
<dbReference type="Proteomes" id="UP000271227">
    <property type="component" value="Unassembled WGS sequence"/>
</dbReference>
<dbReference type="InterPro" id="IPR039065">
    <property type="entry name" value="AcoX-like"/>
</dbReference>
<organism evidence="1 2">
    <name type="scientific">Eilatimonas milleporae</name>
    <dbReference type="NCBI Taxonomy" id="911205"/>
    <lineage>
        <taxon>Bacteria</taxon>
        <taxon>Pseudomonadati</taxon>
        <taxon>Pseudomonadota</taxon>
        <taxon>Alphaproteobacteria</taxon>
        <taxon>Kordiimonadales</taxon>
        <taxon>Kordiimonadaceae</taxon>
        <taxon>Eilatimonas</taxon>
    </lineage>
</organism>
<dbReference type="RefSeq" id="WP_121937281.1">
    <property type="nucleotide sequence ID" value="NZ_REFR01000009.1"/>
</dbReference>
<gene>
    <name evidence="1" type="ORF">BXY39_0559</name>
</gene>
<dbReference type="PANTHER" id="PTHR40697:SF2">
    <property type="entry name" value="ATP-NAD KINASE-RELATED"/>
    <property type="match status" value="1"/>
</dbReference>